<reference evidence="3" key="2">
    <citation type="submission" date="2020-09" db="EMBL/GenBank/DDBJ databases">
        <authorList>
            <person name="Sun Q."/>
            <person name="Ohkuma M."/>
        </authorList>
    </citation>
    <scope>NUCLEOTIDE SEQUENCE</scope>
    <source>
        <strain evidence="3">JCM 3302</strain>
    </source>
</reference>
<feature type="region of interest" description="Disordered" evidence="1">
    <location>
        <begin position="630"/>
        <end position="659"/>
    </location>
</feature>
<dbReference type="GO" id="GO:0004497">
    <property type="term" value="F:monooxygenase activity"/>
    <property type="evidence" value="ECO:0007669"/>
    <property type="project" value="InterPro"/>
</dbReference>
<feature type="compositionally biased region" description="Pro residues" evidence="1">
    <location>
        <begin position="638"/>
        <end position="647"/>
    </location>
</feature>
<gene>
    <name evidence="3" type="ORF">GCM10014715_46300</name>
</gene>
<evidence type="ECO:0000313" key="3">
    <source>
        <dbReference type="EMBL" id="GHE84821.1"/>
    </source>
</evidence>
<dbReference type="Pfam" id="PF01814">
    <property type="entry name" value="Hemerythrin"/>
    <property type="match status" value="1"/>
</dbReference>
<organism evidence="3 4">
    <name type="scientific">Streptomyces spiralis</name>
    <dbReference type="NCBI Taxonomy" id="66376"/>
    <lineage>
        <taxon>Bacteria</taxon>
        <taxon>Bacillati</taxon>
        <taxon>Actinomycetota</taxon>
        <taxon>Actinomycetes</taxon>
        <taxon>Kitasatosporales</taxon>
        <taxon>Streptomycetaceae</taxon>
        <taxon>Streptomyces</taxon>
    </lineage>
</organism>
<dbReference type="InterPro" id="IPR036396">
    <property type="entry name" value="Cyt_P450_sf"/>
</dbReference>
<evidence type="ECO:0000259" key="2">
    <source>
        <dbReference type="Pfam" id="PF01814"/>
    </source>
</evidence>
<evidence type="ECO:0000313" key="4">
    <source>
        <dbReference type="Proteomes" id="UP000641386"/>
    </source>
</evidence>
<comment type="caution">
    <text evidence="3">The sequence shown here is derived from an EMBL/GenBank/DDBJ whole genome shotgun (WGS) entry which is preliminary data.</text>
</comment>
<dbReference type="GO" id="GO:0020037">
    <property type="term" value="F:heme binding"/>
    <property type="evidence" value="ECO:0007669"/>
    <property type="project" value="InterPro"/>
</dbReference>
<dbReference type="InterPro" id="IPR001128">
    <property type="entry name" value="Cyt_P450"/>
</dbReference>
<proteinExistence type="predicted"/>
<dbReference type="PANTHER" id="PTHR35585">
    <property type="entry name" value="HHE DOMAIN PROTEIN (AFU_ORTHOLOGUE AFUA_4G00730)"/>
    <property type="match status" value="1"/>
</dbReference>
<dbReference type="GO" id="GO:0016705">
    <property type="term" value="F:oxidoreductase activity, acting on paired donors, with incorporation or reduction of molecular oxygen"/>
    <property type="evidence" value="ECO:0007669"/>
    <property type="project" value="InterPro"/>
</dbReference>
<feature type="compositionally biased region" description="Basic residues" evidence="1">
    <location>
        <begin position="468"/>
        <end position="482"/>
    </location>
</feature>
<dbReference type="GO" id="GO:0005506">
    <property type="term" value="F:iron ion binding"/>
    <property type="evidence" value="ECO:0007669"/>
    <property type="project" value="InterPro"/>
</dbReference>
<sequence>MDALRRPSRPLTDQTLSLFAGGYAWLPRRMRESNPRVVTERAVRTRLMGRPALAVRGPEAVRFFYDERNVRRHDAIPEPVLDTLFGQDAVHTLDGEEHRERKRLFLPLLHAARIAGVVEEAAAAWDEAAAGWARRDRVVLFDEAAVVLTRGVCRWAGVPLAEADAETYAKTHADTDAAATARDLIAMVDGFATLGPGHWRARRARARQEERLTRLVRDVRSGRAAAPAGSMLERVVRHRDADGESLPPRTAAVELLNVLRPTAAVSWFVAFAAHALHRRPETRARLREGDAAYAAAFAHEVRRFYPFAPFLGGLAVRDLSWQGQPVPEGGMVLLDVYGQNHDADLWGDPYAFRPQRFLEHPAQRDELIPQGGGDPWTGHRCPGEGVVLGLLESLAVRLARLEYDVPDQDLRIPLRRVPARPRSGFVISGVHAPNRRTAAAVAAGGVAAGGVAAEDGGVARTGAGTRPAVHRGPHHPIRHPRTPRSAAMGHGGDVINELTTDHREVEEIFAQIEALPAGDKRRKNLADQATIELVRHSVAEEMYLYPAVRRWVPDGDAIADREIQDHAEAERTMKDLEGCRPDEARFDELMGRLMREIREHLTDEEQNLFPQLRQAATPEDLEQLGEKVRTAKKTAPTRPHPTAPDTPPANKLLAPGAGMVDRIRDALSGRGKTD</sequence>
<name>A0A919A4G1_9ACTN</name>
<keyword evidence="4" id="KW-1185">Reference proteome</keyword>
<accession>A0A919A4G1</accession>
<dbReference type="CDD" id="cd11067">
    <property type="entry name" value="CYP152"/>
    <property type="match status" value="1"/>
</dbReference>
<dbReference type="AlphaFoldDB" id="A0A919A4G1"/>
<feature type="region of interest" description="Disordered" evidence="1">
    <location>
        <begin position="464"/>
        <end position="490"/>
    </location>
</feature>
<dbReference type="PANTHER" id="PTHR35585:SF1">
    <property type="entry name" value="HHE DOMAIN PROTEIN (AFU_ORTHOLOGUE AFUA_4G00730)"/>
    <property type="match status" value="1"/>
</dbReference>
<evidence type="ECO:0000256" key="1">
    <source>
        <dbReference type="SAM" id="MobiDB-lite"/>
    </source>
</evidence>
<reference evidence="3" key="1">
    <citation type="journal article" date="2014" name="Int. J. Syst. Evol. Microbiol.">
        <title>Complete genome sequence of Corynebacterium casei LMG S-19264T (=DSM 44701T), isolated from a smear-ripened cheese.</title>
        <authorList>
            <consortium name="US DOE Joint Genome Institute (JGI-PGF)"/>
            <person name="Walter F."/>
            <person name="Albersmeier A."/>
            <person name="Kalinowski J."/>
            <person name="Ruckert C."/>
        </authorList>
    </citation>
    <scope>NUCLEOTIDE SEQUENCE</scope>
    <source>
        <strain evidence="3">JCM 3302</strain>
    </source>
</reference>
<dbReference type="InterPro" id="IPR012312">
    <property type="entry name" value="Hemerythrin-like"/>
</dbReference>
<dbReference type="Pfam" id="PF00067">
    <property type="entry name" value="p450"/>
    <property type="match status" value="1"/>
</dbReference>
<dbReference type="Proteomes" id="UP000641386">
    <property type="component" value="Unassembled WGS sequence"/>
</dbReference>
<dbReference type="CDD" id="cd12108">
    <property type="entry name" value="Hr-like"/>
    <property type="match status" value="1"/>
</dbReference>
<dbReference type="EMBL" id="BNBC01000022">
    <property type="protein sequence ID" value="GHE84821.1"/>
    <property type="molecule type" value="Genomic_DNA"/>
</dbReference>
<dbReference type="Gene3D" id="1.20.120.520">
    <property type="entry name" value="nmb1532 protein domain like"/>
    <property type="match status" value="1"/>
</dbReference>
<dbReference type="Gene3D" id="1.10.630.10">
    <property type="entry name" value="Cytochrome P450"/>
    <property type="match status" value="1"/>
</dbReference>
<dbReference type="SUPFAM" id="SSF48264">
    <property type="entry name" value="Cytochrome P450"/>
    <property type="match status" value="1"/>
</dbReference>
<protein>
    <recommendedName>
        <fullName evidence="2">Hemerythrin-like domain-containing protein</fullName>
    </recommendedName>
</protein>
<feature type="domain" description="Hemerythrin-like" evidence="2">
    <location>
        <begin position="494"/>
        <end position="612"/>
    </location>
</feature>